<dbReference type="Proteomes" id="UP000193685">
    <property type="component" value="Unassembled WGS sequence"/>
</dbReference>
<keyword evidence="3" id="KW-0809">Transit peptide</keyword>
<protein>
    <submittedName>
        <fullName evidence="5">ATP11 protein-domain-containing protein</fullName>
    </submittedName>
</protein>
<dbReference type="OrthoDB" id="16535at2759"/>
<dbReference type="PANTHER" id="PTHR13126">
    <property type="entry name" value="CHAPERONE ATP11"/>
    <property type="match status" value="1"/>
</dbReference>
<sequence length="182" mass="21095">KKIDNYIALDKLRLHEPKEIELLWRARFANQETALCAVIQGDTYKTLYRNARHHPMFVLPLFRPGQGVEMQFCQWTFPDGETAHLILTSLLEYKTRGEYARPHTIIEHHAELLEEKGLVLMKGDLTDSRALNGLQATWMLTLLQRFYCVDVDSTDQGSQRRRSMLQDFTAGKAFDVDALIEE</sequence>
<evidence type="ECO:0000256" key="1">
    <source>
        <dbReference type="ARBA" id="ARBA00004173"/>
    </source>
</evidence>
<gene>
    <name evidence="5" type="ORF">BCR37DRAFT_336160</name>
</gene>
<evidence type="ECO:0000313" key="5">
    <source>
        <dbReference type="EMBL" id="ORY78214.1"/>
    </source>
</evidence>
<dbReference type="OMA" id="RCEIKDE"/>
<dbReference type="PANTHER" id="PTHR13126:SF0">
    <property type="entry name" value="ATP SYNTHASE MITOCHONDRIAL F1 COMPLEX ASSEMBLY FACTOR 1"/>
    <property type="match status" value="1"/>
</dbReference>
<dbReference type="EMBL" id="MCFI01000018">
    <property type="protein sequence ID" value="ORY78214.1"/>
    <property type="molecule type" value="Genomic_DNA"/>
</dbReference>
<evidence type="ECO:0000256" key="3">
    <source>
        <dbReference type="ARBA" id="ARBA00022946"/>
    </source>
</evidence>
<organism evidence="5 6">
    <name type="scientific">Protomyces lactucae-debilis</name>
    <dbReference type="NCBI Taxonomy" id="2754530"/>
    <lineage>
        <taxon>Eukaryota</taxon>
        <taxon>Fungi</taxon>
        <taxon>Dikarya</taxon>
        <taxon>Ascomycota</taxon>
        <taxon>Taphrinomycotina</taxon>
        <taxon>Taphrinomycetes</taxon>
        <taxon>Taphrinales</taxon>
        <taxon>Protomycetaceae</taxon>
        <taxon>Protomyces</taxon>
    </lineage>
</organism>
<dbReference type="STRING" id="56484.A0A1Y2F401"/>
<feature type="non-terminal residue" evidence="5">
    <location>
        <position position="1"/>
    </location>
</feature>
<proteinExistence type="inferred from homology"/>
<keyword evidence="6" id="KW-1185">Reference proteome</keyword>
<dbReference type="AlphaFoldDB" id="A0A1Y2F401"/>
<feature type="non-terminal residue" evidence="5">
    <location>
        <position position="182"/>
    </location>
</feature>
<evidence type="ECO:0000256" key="4">
    <source>
        <dbReference type="ARBA" id="ARBA00023128"/>
    </source>
</evidence>
<reference evidence="5 6" key="1">
    <citation type="submission" date="2016-07" db="EMBL/GenBank/DDBJ databases">
        <title>Pervasive Adenine N6-methylation of Active Genes in Fungi.</title>
        <authorList>
            <consortium name="DOE Joint Genome Institute"/>
            <person name="Mondo S.J."/>
            <person name="Dannebaum R.O."/>
            <person name="Kuo R.C."/>
            <person name="Labutti K."/>
            <person name="Haridas S."/>
            <person name="Kuo A."/>
            <person name="Salamov A."/>
            <person name="Ahrendt S.R."/>
            <person name="Lipzen A."/>
            <person name="Sullivan W."/>
            <person name="Andreopoulos W.B."/>
            <person name="Clum A."/>
            <person name="Lindquist E."/>
            <person name="Daum C."/>
            <person name="Ramamoorthy G.K."/>
            <person name="Gryganskyi A."/>
            <person name="Culley D."/>
            <person name="Magnuson J.K."/>
            <person name="James T.Y."/>
            <person name="O'Malley M.A."/>
            <person name="Stajich J.E."/>
            <person name="Spatafora J.W."/>
            <person name="Visel A."/>
            <person name="Grigoriev I.V."/>
        </authorList>
    </citation>
    <scope>NUCLEOTIDE SEQUENCE [LARGE SCALE GENOMIC DNA]</scope>
    <source>
        <strain evidence="5 6">12-1054</strain>
    </source>
</reference>
<dbReference type="GO" id="GO:0033615">
    <property type="term" value="P:mitochondrial proton-transporting ATP synthase complex assembly"/>
    <property type="evidence" value="ECO:0007669"/>
    <property type="project" value="TreeGrafter"/>
</dbReference>
<dbReference type="GO" id="GO:0005739">
    <property type="term" value="C:mitochondrion"/>
    <property type="evidence" value="ECO:0007669"/>
    <property type="project" value="UniProtKB-SubCell"/>
</dbReference>
<dbReference type="Pfam" id="PF06644">
    <property type="entry name" value="ATP11"/>
    <property type="match status" value="1"/>
</dbReference>
<comment type="similarity">
    <text evidence="2">Belongs to the ATP11 family.</text>
</comment>
<comment type="caution">
    <text evidence="5">The sequence shown here is derived from an EMBL/GenBank/DDBJ whole genome shotgun (WGS) entry which is preliminary data.</text>
</comment>
<name>A0A1Y2F401_PROLT</name>
<dbReference type="InterPro" id="IPR010591">
    <property type="entry name" value="ATP11"/>
</dbReference>
<evidence type="ECO:0000313" key="6">
    <source>
        <dbReference type="Proteomes" id="UP000193685"/>
    </source>
</evidence>
<dbReference type="RefSeq" id="XP_040723325.1">
    <property type="nucleotide sequence ID" value="XM_040867214.1"/>
</dbReference>
<accession>A0A1Y2F401</accession>
<dbReference type="GeneID" id="63783813"/>
<evidence type="ECO:0000256" key="2">
    <source>
        <dbReference type="ARBA" id="ARBA00009116"/>
    </source>
</evidence>
<comment type="subcellular location">
    <subcellularLocation>
        <location evidence="1">Mitochondrion</location>
    </subcellularLocation>
</comment>
<keyword evidence="4" id="KW-0496">Mitochondrion</keyword>